<dbReference type="EMBL" id="CP036525">
    <property type="protein sequence ID" value="QDT05811.1"/>
    <property type="molecule type" value="Genomic_DNA"/>
</dbReference>
<organism evidence="2 3">
    <name type="scientific">Rubripirellula lacrimiformis</name>
    <dbReference type="NCBI Taxonomy" id="1930273"/>
    <lineage>
        <taxon>Bacteria</taxon>
        <taxon>Pseudomonadati</taxon>
        <taxon>Planctomycetota</taxon>
        <taxon>Planctomycetia</taxon>
        <taxon>Pirellulales</taxon>
        <taxon>Pirellulaceae</taxon>
        <taxon>Rubripirellula</taxon>
    </lineage>
</organism>
<dbReference type="KEGG" id="rlc:K227x_42160"/>
<feature type="compositionally biased region" description="Basic and acidic residues" evidence="1">
    <location>
        <begin position="7"/>
        <end position="19"/>
    </location>
</feature>
<evidence type="ECO:0000313" key="2">
    <source>
        <dbReference type="EMBL" id="QDT05811.1"/>
    </source>
</evidence>
<dbReference type="AlphaFoldDB" id="A0A517NFA0"/>
<gene>
    <name evidence="2" type="ORF">K227x_42160</name>
</gene>
<keyword evidence="3" id="KW-1185">Reference proteome</keyword>
<feature type="compositionally biased region" description="Polar residues" evidence="1">
    <location>
        <begin position="63"/>
        <end position="82"/>
    </location>
</feature>
<dbReference type="Proteomes" id="UP000318538">
    <property type="component" value="Chromosome"/>
</dbReference>
<feature type="region of interest" description="Disordered" evidence="1">
    <location>
        <begin position="1"/>
        <end position="43"/>
    </location>
</feature>
<evidence type="ECO:0000313" key="3">
    <source>
        <dbReference type="Proteomes" id="UP000318538"/>
    </source>
</evidence>
<accession>A0A517NFA0</accession>
<name>A0A517NFA0_9BACT</name>
<protein>
    <submittedName>
        <fullName evidence="2">Uncharacterized protein</fullName>
    </submittedName>
</protein>
<feature type="region of interest" description="Disordered" evidence="1">
    <location>
        <begin position="59"/>
        <end position="82"/>
    </location>
</feature>
<sequence length="82" mass="9450">MVLAKVLRGDRRREVDQVQRGDQQQPGDQQQRGDQQQPGDQIRKASSLAFRFIERARTKQPFILSTSPYEPTQQQAAKNGRQ</sequence>
<evidence type="ECO:0000256" key="1">
    <source>
        <dbReference type="SAM" id="MobiDB-lite"/>
    </source>
</evidence>
<proteinExistence type="predicted"/>
<reference evidence="2 3" key="1">
    <citation type="submission" date="2019-02" db="EMBL/GenBank/DDBJ databases">
        <title>Deep-cultivation of Planctomycetes and their phenomic and genomic characterization uncovers novel biology.</title>
        <authorList>
            <person name="Wiegand S."/>
            <person name="Jogler M."/>
            <person name="Boedeker C."/>
            <person name="Pinto D."/>
            <person name="Vollmers J."/>
            <person name="Rivas-Marin E."/>
            <person name="Kohn T."/>
            <person name="Peeters S.H."/>
            <person name="Heuer A."/>
            <person name="Rast P."/>
            <person name="Oberbeckmann S."/>
            <person name="Bunk B."/>
            <person name="Jeske O."/>
            <person name="Meyerdierks A."/>
            <person name="Storesund J.E."/>
            <person name="Kallscheuer N."/>
            <person name="Luecker S."/>
            <person name="Lage O.M."/>
            <person name="Pohl T."/>
            <person name="Merkel B.J."/>
            <person name="Hornburger P."/>
            <person name="Mueller R.-W."/>
            <person name="Bruemmer F."/>
            <person name="Labrenz M."/>
            <person name="Spormann A.M."/>
            <person name="Op den Camp H."/>
            <person name="Overmann J."/>
            <person name="Amann R."/>
            <person name="Jetten M.S.M."/>
            <person name="Mascher T."/>
            <person name="Medema M.H."/>
            <person name="Devos D.P."/>
            <person name="Kaster A.-K."/>
            <person name="Ovreas L."/>
            <person name="Rohde M."/>
            <person name="Galperin M.Y."/>
            <person name="Jogler C."/>
        </authorList>
    </citation>
    <scope>NUCLEOTIDE SEQUENCE [LARGE SCALE GENOMIC DNA]</scope>
    <source>
        <strain evidence="2 3">K22_7</strain>
    </source>
</reference>
<feature type="compositionally biased region" description="Low complexity" evidence="1">
    <location>
        <begin position="20"/>
        <end position="40"/>
    </location>
</feature>